<dbReference type="Proteomes" id="UP001596528">
    <property type="component" value="Unassembled WGS sequence"/>
</dbReference>
<feature type="transmembrane region" description="Helical" evidence="9">
    <location>
        <begin position="118"/>
        <end position="135"/>
    </location>
</feature>
<dbReference type="PIRSF" id="PIRSF005091">
    <property type="entry name" value="Mmb_sulf_HI1246"/>
    <property type="match status" value="1"/>
</dbReference>
<dbReference type="InterPro" id="IPR012160">
    <property type="entry name" value="LtaS-like"/>
</dbReference>
<evidence type="ECO:0000256" key="1">
    <source>
        <dbReference type="ARBA" id="ARBA00004651"/>
    </source>
</evidence>
<dbReference type="EMBL" id="JBHTGQ010000009">
    <property type="protein sequence ID" value="MFC7749085.1"/>
    <property type="molecule type" value="Genomic_DNA"/>
</dbReference>
<evidence type="ECO:0000259" key="10">
    <source>
        <dbReference type="Pfam" id="PF00884"/>
    </source>
</evidence>
<dbReference type="EC" id="2.7.8.-" evidence="11"/>
<dbReference type="InterPro" id="IPR000917">
    <property type="entry name" value="Sulfatase_N"/>
</dbReference>
<dbReference type="PANTHER" id="PTHR47371">
    <property type="entry name" value="LIPOTEICHOIC ACID SYNTHASE"/>
    <property type="match status" value="1"/>
</dbReference>
<keyword evidence="5 9" id="KW-0812">Transmembrane</keyword>
<feature type="transmembrane region" description="Helical" evidence="9">
    <location>
        <begin position="12"/>
        <end position="33"/>
    </location>
</feature>
<dbReference type="SUPFAM" id="SSF53649">
    <property type="entry name" value="Alkaline phosphatase-like"/>
    <property type="match status" value="1"/>
</dbReference>
<keyword evidence="7 8" id="KW-0472">Membrane</keyword>
<keyword evidence="12" id="KW-1185">Reference proteome</keyword>
<keyword evidence="4 8" id="KW-1003">Cell membrane</keyword>
<feature type="domain" description="Sulfatase N-terminal" evidence="10">
    <location>
        <begin position="237"/>
        <end position="532"/>
    </location>
</feature>
<evidence type="ECO:0000256" key="7">
    <source>
        <dbReference type="ARBA" id="ARBA00023136"/>
    </source>
</evidence>
<comment type="similarity">
    <text evidence="3 8">Belongs to the LTA synthase family.</text>
</comment>
<feature type="transmembrane region" description="Helical" evidence="9">
    <location>
        <begin position="39"/>
        <end position="59"/>
    </location>
</feature>
<proteinExistence type="inferred from homology"/>
<reference evidence="12" key="1">
    <citation type="journal article" date="2019" name="Int. J. Syst. Evol. Microbiol.">
        <title>The Global Catalogue of Microorganisms (GCM) 10K type strain sequencing project: providing services to taxonomists for standard genome sequencing and annotation.</title>
        <authorList>
            <consortium name="The Broad Institute Genomics Platform"/>
            <consortium name="The Broad Institute Genome Sequencing Center for Infectious Disease"/>
            <person name="Wu L."/>
            <person name="Ma J."/>
        </authorList>
    </citation>
    <scope>NUCLEOTIDE SEQUENCE [LARGE SCALE GENOMIC DNA]</scope>
    <source>
        <strain evidence="12">JCM 18657</strain>
    </source>
</reference>
<comment type="subcellular location">
    <subcellularLocation>
        <location evidence="1">Cell membrane</location>
        <topology evidence="1">Multi-pass membrane protein</topology>
    </subcellularLocation>
</comment>
<evidence type="ECO:0000313" key="12">
    <source>
        <dbReference type="Proteomes" id="UP001596528"/>
    </source>
</evidence>
<evidence type="ECO:0000256" key="3">
    <source>
        <dbReference type="ARBA" id="ARBA00009983"/>
    </source>
</evidence>
<dbReference type="CDD" id="cd16015">
    <property type="entry name" value="LTA_synthase"/>
    <property type="match status" value="1"/>
</dbReference>
<keyword evidence="6 9" id="KW-1133">Transmembrane helix</keyword>
<evidence type="ECO:0000256" key="8">
    <source>
        <dbReference type="PIRNR" id="PIRNR005091"/>
    </source>
</evidence>
<sequence length="622" mass="71241">MSRMLTRRIGSRSILLFSLLMIFKSYCAWYVIFEDGPSWVTWLKEIPIILMAFCLIEWLASKRKLLYYWIVNLLLTGVFFAVMLYYKYYGVIATYHALDRVNQVKAVSDSVYTLLNPTYLIVFADIAIIGVLMVWRKKAVNWKKAIARKENRKVLLALFSLSLAVCFMNIFPNRASMSEMVKAEKMGILGYEAYTIFADNEEPELIPKEQITQQAIDELKGIKPVAAPAYHGAAAGKNLIVLQLESFQNFLVDLKIDGVEITPNLNRLAHSQFYFPKFYQQVGQGTTSDAEFVVNTSLYIPPRGPAVQEYVDRKLPSLPRLLKEHGYDTATFHTNTAEFWNRRQLYPALGFDRYYDQEFFGTEDTVFFGASDEVLYDKVADELARMDAQDRPFYSHILSMTAHHPFTIPERKYKMKLPERYEDTFVGNYIRAQNYADYALGLFIDELKRNGVWDNSLIVIYGDHFGLPIYSLDRKDQELMSEIYGREYEYKDMINIPLIIASGDGGFTFPATFRQLGGQVDLLPTIANLLGISLDDQIHFGQDLFNYTAYNLLPQRYYLPTGSVISNGELFVTGSGYEDGRRFTLAGGGAPTFEVTEEHVNRALKLLSLSDSYVRQLPALEP</sequence>
<keyword evidence="11" id="KW-0808">Transferase</keyword>
<evidence type="ECO:0000256" key="9">
    <source>
        <dbReference type="SAM" id="Phobius"/>
    </source>
</evidence>
<dbReference type="Gene3D" id="3.40.720.10">
    <property type="entry name" value="Alkaline Phosphatase, subunit A"/>
    <property type="match status" value="1"/>
</dbReference>
<dbReference type="GO" id="GO:0016740">
    <property type="term" value="F:transferase activity"/>
    <property type="evidence" value="ECO:0007669"/>
    <property type="project" value="UniProtKB-KW"/>
</dbReference>
<comment type="pathway">
    <text evidence="2">Cell wall biogenesis; lipoteichoic acid biosynthesis.</text>
</comment>
<dbReference type="Pfam" id="PF00884">
    <property type="entry name" value="Sulfatase"/>
    <property type="match status" value="1"/>
</dbReference>
<evidence type="ECO:0000313" key="11">
    <source>
        <dbReference type="EMBL" id="MFC7749085.1"/>
    </source>
</evidence>
<evidence type="ECO:0000256" key="4">
    <source>
        <dbReference type="ARBA" id="ARBA00022475"/>
    </source>
</evidence>
<organism evidence="11 12">
    <name type="scientific">Paenibacillus thermoaerophilus</name>
    <dbReference type="NCBI Taxonomy" id="1215385"/>
    <lineage>
        <taxon>Bacteria</taxon>
        <taxon>Bacillati</taxon>
        <taxon>Bacillota</taxon>
        <taxon>Bacilli</taxon>
        <taxon>Bacillales</taxon>
        <taxon>Paenibacillaceae</taxon>
        <taxon>Paenibacillus</taxon>
    </lineage>
</organism>
<gene>
    <name evidence="11" type="ORF">ACFQWB_03875</name>
</gene>
<comment type="caution">
    <text evidence="11">The sequence shown here is derived from an EMBL/GenBank/DDBJ whole genome shotgun (WGS) entry which is preliminary data.</text>
</comment>
<evidence type="ECO:0000256" key="5">
    <source>
        <dbReference type="ARBA" id="ARBA00022692"/>
    </source>
</evidence>
<evidence type="ECO:0000256" key="6">
    <source>
        <dbReference type="ARBA" id="ARBA00022989"/>
    </source>
</evidence>
<dbReference type="InterPro" id="IPR017850">
    <property type="entry name" value="Alkaline_phosphatase_core_sf"/>
</dbReference>
<name>A0ABW2V0Q8_9BACL</name>
<dbReference type="InterPro" id="IPR050448">
    <property type="entry name" value="OpgB/LTA_synthase_biosynth"/>
</dbReference>
<dbReference type="RefSeq" id="WP_138789425.1">
    <property type="nucleotide sequence ID" value="NZ_JBHTGQ010000009.1"/>
</dbReference>
<dbReference type="PANTHER" id="PTHR47371:SF3">
    <property type="entry name" value="PHOSPHOGLYCEROL TRANSFERASE I"/>
    <property type="match status" value="1"/>
</dbReference>
<protein>
    <submittedName>
        <fullName evidence="11">LTA synthase family protein</fullName>
        <ecNumber evidence="11">2.7.8.-</ecNumber>
    </submittedName>
</protein>
<accession>A0ABW2V0Q8</accession>
<evidence type="ECO:0000256" key="2">
    <source>
        <dbReference type="ARBA" id="ARBA00004936"/>
    </source>
</evidence>
<feature type="transmembrane region" description="Helical" evidence="9">
    <location>
        <begin position="66"/>
        <end position="86"/>
    </location>
</feature>
<dbReference type="Gene3D" id="3.30.1120.170">
    <property type="match status" value="1"/>
</dbReference>
<feature type="transmembrane region" description="Helical" evidence="9">
    <location>
        <begin position="155"/>
        <end position="172"/>
    </location>
</feature>